<sequence length="107" mass="12076">MKDAKVEIEHNGMQVTKFSINGTDLTNAPITAIDIKIQGCWEKPKVIVEFDADEIKVNGDFEILKNISEEHKSVNLENNTVFNIDSGVKEEIINKFKEKLLTSLIKS</sequence>
<proteinExistence type="predicted"/>
<reference evidence="1" key="1">
    <citation type="submission" date="2022-10" db="EMBL/GenBank/DDBJ databases">
        <authorList>
            <person name="Aires J."/>
            <person name="Mesa V."/>
        </authorList>
    </citation>
    <scope>NUCLEOTIDE SEQUENCE</scope>
    <source>
        <strain evidence="1">Clostridium neonatale JD116</strain>
    </source>
</reference>
<evidence type="ECO:0000313" key="1">
    <source>
        <dbReference type="EMBL" id="CAI3547927.1"/>
    </source>
</evidence>
<dbReference type="Proteomes" id="UP001189143">
    <property type="component" value="Unassembled WGS sequence"/>
</dbReference>
<gene>
    <name evidence="1" type="ORF">CNEO2_1750001</name>
</gene>
<protein>
    <submittedName>
        <fullName evidence="1">Uncharacterized protein</fullName>
    </submittedName>
</protein>
<dbReference type="AlphaFoldDB" id="A0AAD2DC66"/>
<dbReference type="RefSeq" id="WP_317049155.1">
    <property type="nucleotide sequence ID" value="NZ_CAMRXC010000083.1"/>
</dbReference>
<accession>A0AAD2DC66</accession>
<evidence type="ECO:0000313" key="2">
    <source>
        <dbReference type="Proteomes" id="UP001189143"/>
    </source>
</evidence>
<comment type="caution">
    <text evidence="1">The sequence shown here is derived from an EMBL/GenBank/DDBJ whole genome shotgun (WGS) entry which is preliminary data.</text>
</comment>
<dbReference type="EMBL" id="CAMTCP010000083">
    <property type="protein sequence ID" value="CAI3547927.1"/>
    <property type="molecule type" value="Genomic_DNA"/>
</dbReference>
<organism evidence="1 2">
    <name type="scientific">Clostridium neonatale</name>
    <dbReference type="NCBI Taxonomy" id="137838"/>
    <lineage>
        <taxon>Bacteria</taxon>
        <taxon>Bacillati</taxon>
        <taxon>Bacillota</taxon>
        <taxon>Clostridia</taxon>
        <taxon>Eubacteriales</taxon>
        <taxon>Clostridiaceae</taxon>
        <taxon>Clostridium</taxon>
    </lineage>
</organism>
<name>A0AAD2DC66_9CLOT</name>